<keyword evidence="5" id="KW-1185">Reference proteome</keyword>
<evidence type="ECO:0000313" key="5">
    <source>
        <dbReference type="Proteomes" id="UP000838412"/>
    </source>
</evidence>
<accession>A0A8K0ED00</accession>
<dbReference type="InterPro" id="IPR003609">
    <property type="entry name" value="Pan_app"/>
</dbReference>
<evidence type="ECO:0000313" key="4">
    <source>
        <dbReference type="EMBL" id="CAH1247326.1"/>
    </source>
</evidence>
<evidence type="ECO:0000259" key="2">
    <source>
        <dbReference type="PROSITE" id="PS50234"/>
    </source>
</evidence>
<feature type="compositionally biased region" description="Polar residues" evidence="1">
    <location>
        <begin position="1"/>
        <end position="10"/>
    </location>
</feature>
<dbReference type="Pfam" id="PF00024">
    <property type="entry name" value="PAN_1"/>
    <property type="match status" value="1"/>
</dbReference>
<evidence type="ECO:0000256" key="1">
    <source>
        <dbReference type="SAM" id="MobiDB-lite"/>
    </source>
</evidence>
<dbReference type="SMART" id="SM00327">
    <property type="entry name" value="VWA"/>
    <property type="match status" value="1"/>
</dbReference>
<dbReference type="PANTHER" id="PTHR24020">
    <property type="entry name" value="COLLAGEN ALPHA"/>
    <property type="match status" value="1"/>
</dbReference>
<reference evidence="4" key="1">
    <citation type="submission" date="2022-01" db="EMBL/GenBank/DDBJ databases">
        <authorList>
            <person name="Braso-Vives M."/>
        </authorList>
    </citation>
    <scope>NUCLEOTIDE SEQUENCE</scope>
</reference>
<protein>
    <submittedName>
        <fullName evidence="4">MATN2 protein</fullName>
    </submittedName>
</protein>
<dbReference type="Gene3D" id="3.40.50.410">
    <property type="entry name" value="von Willebrand factor, type A domain"/>
    <property type="match status" value="1"/>
</dbReference>
<dbReference type="PROSITE" id="PS50948">
    <property type="entry name" value="PAN"/>
    <property type="match status" value="1"/>
</dbReference>
<name>A0A8K0ED00_BRALA</name>
<dbReference type="EMBL" id="OV696701">
    <property type="protein sequence ID" value="CAH1247326.1"/>
    <property type="molecule type" value="Genomic_DNA"/>
</dbReference>
<dbReference type="InterPro" id="IPR002035">
    <property type="entry name" value="VWF_A"/>
</dbReference>
<dbReference type="InterPro" id="IPR036465">
    <property type="entry name" value="vWFA_dom_sf"/>
</dbReference>
<dbReference type="AlphaFoldDB" id="A0A8K0ED00"/>
<proteinExistence type="predicted"/>
<dbReference type="Pfam" id="PF00092">
    <property type="entry name" value="VWA"/>
    <property type="match status" value="1"/>
</dbReference>
<evidence type="ECO:0000259" key="3">
    <source>
        <dbReference type="PROSITE" id="PS50948"/>
    </source>
</evidence>
<feature type="domain" description="VWFA" evidence="2">
    <location>
        <begin position="144"/>
        <end position="315"/>
    </location>
</feature>
<dbReference type="InterPro" id="IPR050525">
    <property type="entry name" value="ECM_Assembly_Org"/>
</dbReference>
<dbReference type="Proteomes" id="UP000838412">
    <property type="component" value="Chromosome 16"/>
</dbReference>
<gene>
    <name evidence="4" type="primary">MATN2</name>
    <name evidence="4" type="ORF">BLAG_LOCUS9028</name>
</gene>
<dbReference type="SUPFAM" id="SSF53300">
    <property type="entry name" value="vWA-like"/>
    <property type="match status" value="1"/>
</dbReference>
<feature type="domain" description="Apple" evidence="3">
    <location>
        <begin position="61"/>
        <end position="137"/>
    </location>
</feature>
<dbReference type="Gene3D" id="3.50.4.10">
    <property type="entry name" value="Hepatocyte Growth Factor"/>
    <property type="match status" value="1"/>
</dbReference>
<dbReference type="OrthoDB" id="10256829at2759"/>
<dbReference type="PANTHER" id="PTHR24020:SF87">
    <property type="entry name" value="COLLAGEN ALPHA-1(VI) CHAIN-LIKE"/>
    <property type="match status" value="1"/>
</dbReference>
<feature type="region of interest" description="Disordered" evidence="1">
    <location>
        <begin position="1"/>
        <end position="25"/>
    </location>
</feature>
<organism evidence="4 5">
    <name type="scientific">Branchiostoma lanceolatum</name>
    <name type="common">Common lancelet</name>
    <name type="synonym">Amphioxus lanceolatum</name>
    <dbReference type="NCBI Taxonomy" id="7740"/>
    <lineage>
        <taxon>Eukaryota</taxon>
        <taxon>Metazoa</taxon>
        <taxon>Chordata</taxon>
        <taxon>Cephalochordata</taxon>
        <taxon>Leptocardii</taxon>
        <taxon>Amphioxiformes</taxon>
        <taxon>Branchiostomatidae</taxon>
        <taxon>Branchiostoma</taxon>
    </lineage>
</organism>
<dbReference type="PROSITE" id="PS50234">
    <property type="entry name" value="VWFA"/>
    <property type="match status" value="1"/>
</dbReference>
<sequence>MRTSLFTDNSTESHEEKNISVQDDLATSDDSTTTAMLGKLLLTTAVVLAAIHGSSAQGPTCDLSSFNHFPQTDCSGGDIASLGTVTLQACAAACCADSACLSFQHNIYGKCHLKYRLCSAGEKVQTSAGNMYDRVPAAAVCSVDIVLTLDVSSSIPQDQFDLAKNFMLDFIACDALQDQDIRVGVIHYNCVPWTYLRLGGKYELNSGGMRGAIHYMMKNGGETRTGLAIRYMKATSDFRDGVSRAAVILSDGQTSDDSAYEADAARNAGVALYAVPIGYTGLKDKSTLVTITGDGYRLFDVSQACMAAQKIVDDNCG</sequence>